<protein>
    <submittedName>
        <fullName evidence="2">Uncharacterized protein LOC113105591</fullName>
    </submittedName>
</protein>
<dbReference type="RefSeq" id="XP_026122529.1">
    <property type="nucleotide sequence ID" value="XM_026266744.1"/>
</dbReference>
<proteinExistence type="predicted"/>
<reference evidence="2" key="1">
    <citation type="submission" date="2025-08" db="UniProtKB">
        <authorList>
            <consortium name="RefSeq"/>
        </authorList>
    </citation>
    <scope>IDENTIFICATION</scope>
    <source>
        <strain evidence="2">Wakin</strain>
        <tissue evidence="2">Muscle</tissue>
    </source>
</reference>
<evidence type="ECO:0000313" key="2">
    <source>
        <dbReference type="RefSeq" id="XP_026122529.1"/>
    </source>
</evidence>
<name>A0A6P6PP66_CARAU</name>
<dbReference type="GeneID" id="113105591"/>
<dbReference type="Proteomes" id="UP000515129">
    <property type="component" value="Chromosome 7"/>
</dbReference>
<accession>A0A6P6PP66</accession>
<organism evidence="1 2">
    <name type="scientific">Carassius auratus</name>
    <name type="common">Goldfish</name>
    <dbReference type="NCBI Taxonomy" id="7957"/>
    <lineage>
        <taxon>Eukaryota</taxon>
        <taxon>Metazoa</taxon>
        <taxon>Chordata</taxon>
        <taxon>Craniata</taxon>
        <taxon>Vertebrata</taxon>
        <taxon>Euteleostomi</taxon>
        <taxon>Actinopterygii</taxon>
        <taxon>Neopterygii</taxon>
        <taxon>Teleostei</taxon>
        <taxon>Ostariophysi</taxon>
        <taxon>Cypriniformes</taxon>
        <taxon>Cyprinidae</taxon>
        <taxon>Cyprininae</taxon>
        <taxon>Carassius</taxon>
    </lineage>
</organism>
<evidence type="ECO:0000313" key="1">
    <source>
        <dbReference type="Proteomes" id="UP000515129"/>
    </source>
</evidence>
<dbReference type="AlphaFoldDB" id="A0A6P6PP66"/>
<dbReference type="KEGG" id="caua:113105591"/>
<dbReference type="OrthoDB" id="8958625at2759"/>
<sequence length="216" mass="23569">MTSEVEPEEPEVCVAAPAVAAAQSASGSGEAGTLLEVNFQKNHRQKYKYLEAEPKILGVTEIALTVFFVVSKISFYVRLSELHRFMLGLSCVGIISGSVAIASQKLHLPTIKACLGMQVVTCVAYTFCFLGTVAEPYSEIIGCWYNFNHSEITHENDVCLQIEKGFNLQYSIDQLMEVTQIVLSITIAAYCCKVIPCCAPRSHVPVIVMTPPTAAQ</sequence>
<gene>
    <name evidence="2" type="primary">LOC113105591</name>
</gene>
<keyword evidence="1" id="KW-1185">Reference proteome</keyword>